<name>A0ABN9SC82_9DINO</name>
<evidence type="ECO:0000313" key="2">
    <source>
        <dbReference type="EMBL" id="CAK0829438.1"/>
    </source>
</evidence>
<reference evidence="2" key="1">
    <citation type="submission" date="2023-10" db="EMBL/GenBank/DDBJ databases">
        <authorList>
            <person name="Chen Y."/>
            <person name="Shah S."/>
            <person name="Dougan E. K."/>
            <person name="Thang M."/>
            <person name="Chan C."/>
        </authorList>
    </citation>
    <scope>NUCLEOTIDE SEQUENCE [LARGE SCALE GENOMIC DNA]</scope>
</reference>
<feature type="transmembrane region" description="Helical" evidence="1">
    <location>
        <begin position="294"/>
        <end position="312"/>
    </location>
</feature>
<feature type="transmembrane region" description="Helical" evidence="1">
    <location>
        <begin position="332"/>
        <end position="350"/>
    </location>
</feature>
<protein>
    <submittedName>
        <fullName evidence="2">Uncharacterized protein</fullName>
    </submittedName>
</protein>
<organism evidence="2 3">
    <name type="scientific">Prorocentrum cordatum</name>
    <dbReference type="NCBI Taxonomy" id="2364126"/>
    <lineage>
        <taxon>Eukaryota</taxon>
        <taxon>Sar</taxon>
        <taxon>Alveolata</taxon>
        <taxon>Dinophyceae</taxon>
        <taxon>Prorocentrales</taxon>
        <taxon>Prorocentraceae</taxon>
        <taxon>Prorocentrum</taxon>
    </lineage>
</organism>
<dbReference type="EMBL" id="CAUYUJ010010458">
    <property type="protein sequence ID" value="CAK0829438.1"/>
    <property type="molecule type" value="Genomic_DNA"/>
</dbReference>
<keyword evidence="3" id="KW-1185">Reference proteome</keyword>
<evidence type="ECO:0000313" key="3">
    <source>
        <dbReference type="Proteomes" id="UP001189429"/>
    </source>
</evidence>
<proteinExistence type="predicted"/>
<feature type="transmembrane region" description="Helical" evidence="1">
    <location>
        <begin position="257"/>
        <end position="282"/>
    </location>
</feature>
<keyword evidence="1" id="KW-1133">Transmembrane helix</keyword>
<comment type="caution">
    <text evidence="2">The sequence shown here is derived from an EMBL/GenBank/DDBJ whole genome shotgun (WGS) entry which is preliminary data.</text>
</comment>
<evidence type="ECO:0000256" key="1">
    <source>
        <dbReference type="SAM" id="Phobius"/>
    </source>
</evidence>
<accession>A0ABN9SC82</accession>
<keyword evidence="1" id="KW-0812">Transmembrane</keyword>
<keyword evidence="1" id="KW-0472">Membrane</keyword>
<feature type="transmembrane region" description="Helical" evidence="1">
    <location>
        <begin position="219"/>
        <end position="237"/>
    </location>
</feature>
<dbReference type="Proteomes" id="UP001189429">
    <property type="component" value="Unassembled WGS sequence"/>
</dbReference>
<gene>
    <name evidence="2" type="ORF">PCOR1329_LOCUS28387</name>
</gene>
<feature type="transmembrane region" description="Helical" evidence="1">
    <location>
        <begin position="362"/>
        <end position="383"/>
    </location>
</feature>
<sequence>MRHVVVPEHLTTHAKDIVNGISAHSVVQTVSGVRSHSLRTAIDQAAPLFDTNSLTQLRAINTRAGRAKHRVPVFPPAPGADPHPQAADKRVLQLDVLLPRHLPQPEGGLTHALAYGMLALSHAMQILMQYMRVPTLVPLGLCDGGGDFRQVANFIANLNEHVYTDVESEMDTFVATGEQAFAQALRLLPHIRRAWKLHLLRIPLLQGIIFFTKTPPDTLLQLVVSVTMLLTVVYTSAPTPLHVALQRSLMVLKTVPLPPQVVSLCMLNNLPLLIVFLTSALPPLREAFRPTLKVFKIASLLLLSTLHCNLMVLQSAPLSLQVAPLCMPNNFILLNAALTSALLPLPVAFLRNLMVPEVPLPLLGAPVCMLLNLMLLTVFLTPAPLPPWVALLRNVIVVKPVPLKLAMEMVTTRIPRLGSVSWLHAYRAHHINL</sequence>